<evidence type="ECO:0000256" key="2">
    <source>
        <dbReference type="SAM" id="MobiDB-lite"/>
    </source>
</evidence>
<dbReference type="Pfam" id="PF09754">
    <property type="entry name" value="PAC2"/>
    <property type="match status" value="1"/>
</dbReference>
<proteinExistence type="predicted"/>
<gene>
    <name evidence="3" type="ORF">K8U61_11265</name>
</gene>
<accession>A0ABS7UCL1</accession>
<evidence type="ECO:0000256" key="1">
    <source>
        <dbReference type="SAM" id="Coils"/>
    </source>
</evidence>
<keyword evidence="4" id="KW-1185">Reference proteome</keyword>
<evidence type="ECO:0000313" key="3">
    <source>
        <dbReference type="EMBL" id="MBZ5738743.1"/>
    </source>
</evidence>
<dbReference type="InterPro" id="IPR038389">
    <property type="entry name" value="PSMG2_sf"/>
</dbReference>
<dbReference type="Gene3D" id="1.10.287.100">
    <property type="match status" value="1"/>
</dbReference>
<dbReference type="Gene3D" id="3.40.50.10900">
    <property type="entry name" value="PAC-like subunit"/>
    <property type="match status" value="1"/>
</dbReference>
<dbReference type="Proteomes" id="UP000780875">
    <property type="component" value="Unassembled WGS sequence"/>
</dbReference>
<sequence length="317" mass="34592">MPERLVHIVDDAPALAADNGGTLTMVLVLDGFLDAGNAAGRAAQHLVDLSDGPVLATFDVDQLHDYRARRPPMSFVRDHYESYDAPRLVVRQLADAGGTPYLLLHGPEPDNRWEAFCRAVREVVERLGVTRVVGIGSVPMAVPHTRPIAITHHANDPELLSAESPWRGELRIPSSAQSLLEVRLGEWGHPAMGFVAHVPHYLAQMDYPQASAALLEQVEIAGRLTIDLSGLRAESEDREAEITRYLDNNEEVAEVVAALERQYDAFERAEESGSSLLAADQPLPTGDELGREFERFLAGLDGPDAPDGDTDSQGEQD</sequence>
<keyword evidence="1" id="KW-0175">Coiled coil</keyword>
<protein>
    <submittedName>
        <fullName evidence="3">PAC2 family protein</fullName>
    </submittedName>
</protein>
<feature type="region of interest" description="Disordered" evidence="2">
    <location>
        <begin position="271"/>
        <end position="317"/>
    </location>
</feature>
<feature type="compositionally biased region" description="Acidic residues" evidence="2">
    <location>
        <begin position="304"/>
        <end position="317"/>
    </location>
</feature>
<organism evidence="3 4">
    <name type="scientific">Nocardioides mangrovi</name>
    <dbReference type="NCBI Taxonomy" id="2874580"/>
    <lineage>
        <taxon>Bacteria</taxon>
        <taxon>Bacillati</taxon>
        <taxon>Actinomycetota</taxon>
        <taxon>Actinomycetes</taxon>
        <taxon>Propionibacteriales</taxon>
        <taxon>Nocardioidaceae</taxon>
        <taxon>Nocardioides</taxon>
    </lineage>
</organism>
<comment type="caution">
    <text evidence="3">The sequence shown here is derived from an EMBL/GenBank/DDBJ whole genome shotgun (WGS) entry which is preliminary data.</text>
</comment>
<dbReference type="EMBL" id="JAIQZJ010000006">
    <property type="protein sequence ID" value="MBZ5738743.1"/>
    <property type="molecule type" value="Genomic_DNA"/>
</dbReference>
<feature type="coiled-coil region" evidence="1">
    <location>
        <begin position="242"/>
        <end position="269"/>
    </location>
</feature>
<evidence type="ECO:0000313" key="4">
    <source>
        <dbReference type="Proteomes" id="UP000780875"/>
    </source>
</evidence>
<reference evidence="3 4" key="1">
    <citation type="submission" date="2021-09" db="EMBL/GenBank/DDBJ databases">
        <title>Whole genome sequence of Nocardioides sp. GBK3QG-3.</title>
        <authorList>
            <person name="Tuo L."/>
        </authorList>
    </citation>
    <scope>NUCLEOTIDE SEQUENCE [LARGE SCALE GENOMIC DNA]</scope>
    <source>
        <strain evidence="3 4">GBK3QG-3</strain>
    </source>
</reference>
<dbReference type="PIRSF" id="PIRSF028754">
    <property type="entry name" value="UCP028754"/>
    <property type="match status" value="1"/>
</dbReference>
<dbReference type="RefSeq" id="WP_224123117.1">
    <property type="nucleotide sequence ID" value="NZ_JAIQZJ010000006.1"/>
</dbReference>
<dbReference type="SUPFAM" id="SSF159659">
    <property type="entry name" value="Cgl1923-like"/>
    <property type="match status" value="1"/>
</dbReference>
<dbReference type="InterPro" id="IPR019151">
    <property type="entry name" value="Proteasome_assmbl_chaperone_2"/>
</dbReference>
<name>A0ABS7UCL1_9ACTN</name>
<dbReference type="InterPro" id="IPR008492">
    <property type="entry name" value="Rv2714-like"/>
</dbReference>